<dbReference type="PROSITE" id="PS50043">
    <property type="entry name" value="HTH_LUXR_2"/>
    <property type="match status" value="1"/>
</dbReference>
<evidence type="ECO:0000256" key="3">
    <source>
        <dbReference type="ARBA" id="ARBA00023125"/>
    </source>
</evidence>
<feature type="modified residue" description="4-aspartylphosphate" evidence="5">
    <location>
        <position position="57"/>
    </location>
</feature>
<dbReference type="EMBL" id="JACHGB010000009">
    <property type="protein sequence ID" value="MBB5273858.1"/>
    <property type="molecule type" value="Genomic_DNA"/>
</dbReference>
<keyword evidence="4" id="KW-0804">Transcription</keyword>
<dbReference type="PROSITE" id="PS00622">
    <property type="entry name" value="HTH_LUXR_1"/>
    <property type="match status" value="1"/>
</dbReference>
<dbReference type="Gene3D" id="3.40.50.2300">
    <property type="match status" value="1"/>
</dbReference>
<dbReference type="AlphaFoldDB" id="A0A7W8HKV6"/>
<dbReference type="Proteomes" id="UP000532440">
    <property type="component" value="Unassembled WGS sequence"/>
</dbReference>
<dbReference type="PANTHER" id="PTHR43214:SF41">
    <property type="entry name" value="NITRATE_NITRITE RESPONSE REGULATOR PROTEIN NARP"/>
    <property type="match status" value="1"/>
</dbReference>
<evidence type="ECO:0000313" key="8">
    <source>
        <dbReference type="EMBL" id="MBB5273858.1"/>
    </source>
</evidence>
<dbReference type="InterPro" id="IPR011006">
    <property type="entry name" value="CheY-like_superfamily"/>
</dbReference>
<dbReference type="SMART" id="SM00421">
    <property type="entry name" value="HTH_LUXR"/>
    <property type="match status" value="1"/>
</dbReference>
<evidence type="ECO:0000259" key="6">
    <source>
        <dbReference type="PROSITE" id="PS50043"/>
    </source>
</evidence>
<keyword evidence="9" id="KW-1185">Reference proteome</keyword>
<dbReference type="GO" id="GO:0006355">
    <property type="term" value="P:regulation of DNA-templated transcription"/>
    <property type="evidence" value="ECO:0007669"/>
    <property type="project" value="InterPro"/>
</dbReference>
<accession>A0A7W8HKV6</accession>
<reference evidence="8 9" key="1">
    <citation type="submission" date="2020-08" db="EMBL/GenBank/DDBJ databases">
        <title>Genomic Encyclopedia of Type Strains, Phase IV (KMG-IV): sequencing the most valuable type-strain genomes for metagenomic binning, comparative biology and taxonomic classification.</title>
        <authorList>
            <person name="Goeker M."/>
        </authorList>
    </citation>
    <scope>NUCLEOTIDE SEQUENCE [LARGE SCALE GENOMIC DNA]</scope>
    <source>
        <strain evidence="8 9">DSM 29781</strain>
    </source>
</reference>
<evidence type="ECO:0000256" key="5">
    <source>
        <dbReference type="PROSITE-ProRule" id="PRU00169"/>
    </source>
</evidence>
<evidence type="ECO:0000313" key="9">
    <source>
        <dbReference type="Proteomes" id="UP000532440"/>
    </source>
</evidence>
<keyword evidence="3 8" id="KW-0238">DNA-binding</keyword>
<dbReference type="GO" id="GO:0003677">
    <property type="term" value="F:DNA binding"/>
    <property type="evidence" value="ECO:0007669"/>
    <property type="project" value="UniProtKB-KW"/>
</dbReference>
<feature type="domain" description="HTH luxR-type" evidence="6">
    <location>
        <begin position="146"/>
        <end position="211"/>
    </location>
</feature>
<dbReference type="SUPFAM" id="SSF52172">
    <property type="entry name" value="CheY-like"/>
    <property type="match status" value="1"/>
</dbReference>
<feature type="domain" description="Response regulatory" evidence="7">
    <location>
        <begin position="6"/>
        <end position="122"/>
    </location>
</feature>
<protein>
    <submittedName>
        <fullName evidence="8">DNA-binding NarL/FixJ family response regulator</fullName>
    </submittedName>
</protein>
<evidence type="ECO:0000256" key="4">
    <source>
        <dbReference type="ARBA" id="ARBA00023163"/>
    </source>
</evidence>
<evidence type="ECO:0000256" key="1">
    <source>
        <dbReference type="ARBA" id="ARBA00022553"/>
    </source>
</evidence>
<keyword evidence="2" id="KW-0805">Transcription regulation</keyword>
<dbReference type="InterPro" id="IPR016032">
    <property type="entry name" value="Sig_transdc_resp-reg_C-effctor"/>
</dbReference>
<dbReference type="PANTHER" id="PTHR43214">
    <property type="entry name" value="TWO-COMPONENT RESPONSE REGULATOR"/>
    <property type="match status" value="1"/>
</dbReference>
<dbReference type="CDD" id="cd06170">
    <property type="entry name" value="LuxR_C_like"/>
    <property type="match status" value="1"/>
</dbReference>
<dbReference type="InterPro" id="IPR039420">
    <property type="entry name" value="WalR-like"/>
</dbReference>
<dbReference type="Pfam" id="PF00072">
    <property type="entry name" value="Response_reg"/>
    <property type="match status" value="1"/>
</dbReference>
<dbReference type="InterPro" id="IPR058245">
    <property type="entry name" value="NreC/VraR/RcsB-like_REC"/>
</dbReference>
<sequence>MNEATRVVLADDHQVVRSGIRAILGDLGGLEVVGEADDGLALLDLVARLAPDLVITDLSMPRMNGIRAIAALRESHPGLRILVMSMHDTADFVQGALRSGADGYVLKDASASELGRAIEAVMCGESYLAPRASSRVLAGLRPAGARGAGDEELTPRQGEVLVRIARGASTKEIAFDLGLSPKTVEAHRARLMERLGIDDIAGLTLYAVRKGLVDPEGPL</sequence>
<evidence type="ECO:0000259" key="7">
    <source>
        <dbReference type="PROSITE" id="PS50110"/>
    </source>
</evidence>
<dbReference type="PROSITE" id="PS50110">
    <property type="entry name" value="RESPONSE_REGULATORY"/>
    <property type="match status" value="1"/>
</dbReference>
<comment type="caution">
    <text evidence="8">The sequence shown here is derived from an EMBL/GenBank/DDBJ whole genome shotgun (WGS) entry which is preliminary data.</text>
</comment>
<dbReference type="GO" id="GO:0000160">
    <property type="term" value="P:phosphorelay signal transduction system"/>
    <property type="evidence" value="ECO:0007669"/>
    <property type="project" value="InterPro"/>
</dbReference>
<dbReference type="Pfam" id="PF00196">
    <property type="entry name" value="GerE"/>
    <property type="match status" value="1"/>
</dbReference>
<dbReference type="InterPro" id="IPR001789">
    <property type="entry name" value="Sig_transdc_resp-reg_receiver"/>
</dbReference>
<dbReference type="SUPFAM" id="SSF46894">
    <property type="entry name" value="C-terminal effector domain of the bipartite response regulators"/>
    <property type="match status" value="1"/>
</dbReference>
<dbReference type="SMART" id="SM00448">
    <property type="entry name" value="REC"/>
    <property type="match status" value="1"/>
</dbReference>
<organism evidence="8 9">
    <name type="scientific">Quisquiliibacterium transsilvanicum</name>
    <dbReference type="NCBI Taxonomy" id="1549638"/>
    <lineage>
        <taxon>Bacteria</taxon>
        <taxon>Pseudomonadati</taxon>
        <taxon>Pseudomonadota</taxon>
        <taxon>Betaproteobacteria</taxon>
        <taxon>Burkholderiales</taxon>
        <taxon>Burkholderiaceae</taxon>
        <taxon>Quisquiliibacterium</taxon>
    </lineage>
</organism>
<name>A0A7W8HKV6_9BURK</name>
<dbReference type="InterPro" id="IPR000792">
    <property type="entry name" value="Tscrpt_reg_LuxR_C"/>
</dbReference>
<proteinExistence type="predicted"/>
<dbReference type="PRINTS" id="PR00038">
    <property type="entry name" value="HTHLUXR"/>
</dbReference>
<dbReference type="CDD" id="cd17535">
    <property type="entry name" value="REC_NarL-like"/>
    <property type="match status" value="1"/>
</dbReference>
<dbReference type="RefSeq" id="WP_183970716.1">
    <property type="nucleotide sequence ID" value="NZ_BAABEW010000005.1"/>
</dbReference>
<gene>
    <name evidence="8" type="ORF">HNQ70_003890</name>
</gene>
<keyword evidence="1 5" id="KW-0597">Phosphoprotein</keyword>
<evidence type="ECO:0000256" key="2">
    <source>
        <dbReference type="ARBA" id="ARBA00023015"/>
    </source>
</evidence>